<dbReference type="OrthoDB" id="1470350at2759"/>
<dbReference type="STRING" id="181874.A0A409Y5Y6"/>
<dbReference type="GO" id="GO:0016705">
    <property type="term" value="F:oxidoreductase activity, acting on paired donors, with incorporation or reduction of molecular oxygen"/>
    <property type="evidence" value="ECO:0007669"/>
    <property type="project" value="InterPro"/>
</dbReference>
<dbReference type="SUPFAM" id="SSF48264">
    <property type="entry name" value="Cytochrome P450"/>
    <property type="match status" value="1"/>
</dbReference>
<dbReference type="Proteomes" id="UP000284842">
    <property type="component" value="Unassembled WGS sequence"/>
</dbReference>
<evidence type="ECO:0000256" key="13">
    <source>
        <dbReference type="PIRSR" id="PIRSR602401-1"/>
    </source>
</evidence>
<evidence type="ECO:0000256" key="4">
    <source>
        <dbReference type="ARBA" id="ARBA00010617"/>
    </source>
</evidence>
<protein>
    <recommendedName>
        <fullName evidence="16">Cytochrome P450</fullName>
    </recommendedName>
</protein>
<dbReference type="GO" id="GO:0020037">
    <property type="term" value="F:heme binding"/>
    <property type="evidence" value="ECO:0007669"/>
    <property type="project" value="InterPro"/>
</dbReference>
<dbReference type="AlphaFoldDB" id="A0A409Y5Y6"/>
<proteinExistence type="inferred from homology"/>
<evidence type="ECO:0000256" key="11">
    <source>
        <dbReference type="ARBA" id="ARBA00023033"/>
    </source>
</evidence>
<dbReference type="InterPro" id="IPR002401">
    <property type="entry name" value="Cyt_P450_E_grp-I"/>
</dbReference>
<comment type="subcellular location">
    <subcellularLocation>
        <location evidence="2">Membrane</location>
    </subcellularLocation>
</comment>
<dbReference type="InParanoid" id="A0A409Y5Y6"/>
<dbReference type="GO" id="GO:0004497">
    <property type="term" value="F:monooxygenase activity"/>
    <property type="evidence" value="ECO:0007669"/>
    <property type="project" value="UniProtKB-KW"/>
</dbReference>
<evidence type="ECO:0000313" key="15">
    <source>
        <dbReference type="Proteomes" id="UP000284842"/>
    </source>
</evidence>
<reference evidence="14 15" key="1">
    <citation type="journal article" date="2018" name="Evol. Lett.">
        <title>Horizontal gene cluster transfer increased hallucinogenic mushroom diversity.</title>
        <authorList>
            <person name="Reynolds H.T."/>
            <person name="Vijayakumar V."/>
            <person name="Gluck-Thaler E."/>
            <person name="Korotkin H.B."/>
            <person name="Matheny P.B."/>
            <person name="Slot J.C."/>
        </authorList>
    </citation>
    <scope>NUCLEOTIDE SEQUENCE [LARGE SCALE GENOMIC DNA]</scope>
    <source>
        <strain evidence="14 15">2629</strain>
    </source>
</reference>
<dbReference type="EMBL" id="NHTK01001383">
    <property type="protein sequence ID" value="PPQ98445.1"/>
    <property type="molecule type" value="Genomic_DNA"/>
</dbReference>
<dbReference type="Gene3D" id="1.10.630.10">
    <property type="entry name" value="Cytochrome P450"/>
    <property type="match status" value="1"/>
</dbReference>
<evidence type="ECO:0000256" key="10">
    <source>
        <dbReference type="ARBA" id="ARBA00023004"/>
    </source>
</evidence>
<accession>A0A409Y5Y6</accession>
<sequence>MSWDTFSSINFWHDRLVGQSWHSWVETTHPSVIILGFPAAFVLLSLIRAIHRRTTGISLSHIPGPEPESFLLGNLPEIFQSQAGVPDFKYQSKFGDVVRVKGPFGEDRLLISDPKALQYIFHTSGDSAYPRTRKLFTETQTGYGFLKWPERTEISRVLMGRGLLWADGETHKRQRKVMLPGFGAPESKSFVPIFRRVSAQLTERWNDLIANSQDQSVVLNVASWLSRATMDSIGEAAFDCHFGALADLDNEFMKAYLGLMSDTLGSPPKSAILMQTLLPVWALNLMSKYSQARNLVHARHTAKLANAMTKELLDSKAEALLQGKGSKDVLSLLVKANNSEKASTRLTDEEMLAQVRTLLLAGHETSATTLCWVLLELARNPDVQERLRQEIRETEQNIHARGDPDFTANDFDSMRYLGAVIKESMRFHPALYHNYRQAANDDILPLSKPIMTTDGRKITELPVSKDTKIILSIAAYNRNTDVFGEDAHVYNPDRWLERSDKKGPTLGVYGNLLTFAGGVRACIGWRFALYEVFALTVEIINNFQLATTPDIQRLRREACLVMIPTLEGEQLKGENLPLRVSLAPRD</sequence>
<evidence type="ECO:0000256" key="6">
    <source>
        <dbReference type="ARBA" id="ARBA00022692"/>
    </source>
</evidence>
<dbReference type="PANTHER" id="PTHR24305:SF166">
    <property type="entry name" value="CYTOCHROME P450 12A4, MITOCHONDRIAL-RELATED"/>
    <property type="match status" value="1"/>
</dbReference>
<keyword evidence="6" id="KW-0812">Transmembrane</keyword>
<comment type="cofactor">
    <cofactor evidence="1 13">
        <name>heme</name>
        <dbReference type="ChEBI" id="CHEBI:30413"/>
    </cofactor>
</comment>
<dbReference type="PRINTS" id="PR00385">
    <property type="entry name" value="P450"/>
</dbReference>
<evidence type="ECO:0000256" key="5">
    <source>
        <dbReference type="ARBA" id="ARBA00022617"/>
    </source>
</evidence>
<dbReference type="InterPro" id="IPR001128">
    <property type="entry name" value="Cyt_P450"/>
</dbReference>
<evidence type="ECO:0000256" key="12">
    <source>
        <dbReference type="ARBA" id="ARBA00023136"/>
    </source>
</evidence>
<dbReference type="CDD" id="cd11069">
    <property type="entry name" value="CYP_FUM15-like"/>
    <property type="match status" value="1"/>
</dbReference>
<keyword evidence="10 13" id="KW-0408">Iron</keyword>
<dbReference type="Pfam" id="PF00067">
    <property type="entry name" value="p450"/>
    <property type="match status" value="1"/>
</dbReference>
<dbReference type="InterPro" id="IPR036396">
    <property type="entry name" value="Cyt_P450_sf"/>
</dbReference>
<keyword evidence="5 13" id="KW-0349">Heme</keyword>
<organism evidence="14 15">
    <name type="scientific">Panaeolus cyanescens</name>
    <dbReference type="NCBI Taxonomy" id="181874"/>
    <lineage>
        <taxon>Eukaryota</taxon>
        <taxon>Fungi</taxon>
        <taxon>Dikarya</taxon>
        <taxon>Basidiomycota</taxon>
        <taxon>Agaricomycotina</taxon>
        <taxon>Agaricomycetes</taxon>
        <taxon>Agaricomycetidae</taxon>
        <taxon>Agaricales</taxon>
        <taxon>Agaricineae</taxon>
        <taxon>Galeropsidaceae</taxon>
        <taxon>Panaeolus</taxon>
    </lineage>
</organism>
<comment type="caution">
    <text evidence="14">The sequence shown here is derived from an EMBL/GenBank/DDBJ whole genome shotgun (WGS) entry which is preliminary data.</text>
</comment>
<comment type="pathway">
    <text evidence="3">Secondary metabolite biosynthesis; terpenoid biosynthesis.</text>
</comment>
<dbReference type="GO" id="GO:0005506">
    <property type="term" value="F:iron ion binding"/>
    <property type="evidence" value="ECO:0007669"/>
    <property type="project" value="InterPro"/>
</dbReference>
<keyword evidence="11" id="KW-0503">Monooxygenase</keyword>
<dbReference type="InterPro" id="IPR050121">
    <property type="entry name" value="Cytochrome_P450_monoxygenase"/>
</dbReference>
<comment type="similarity">
    <text evidence="4">Belongs to the cytochrome P450 family.</text>
</comment>
<evidence type="ECO:0000256" key="3">
    <source>
        <dbReference type="ARBA" id="ARBA00004721"/>
    </source>
</evidence>
<dbReference type="GO" id="GO:0016020">
    <property type="term" value="C:membrane"/>
    <property type="evidence" value="ECO:0007669"/>
    <property type="project" value="UniProtKB-SubCell"/>
</dbReference>
<evidence type="ECO:0000256" key="8">
    <source>
        <dbReference type="ARBA" id="ARBA00022989"/>
    </source>
</evidence>
<keyword evidence="9" id="KW-0560">Oxidoreductase</keyword>
<gene>
    <name evidence="14" type="ORF">CVT24_004124</name>
</gene>
<keyword evidence="8" id="KW-1133">Transmembrane helix</keyword>
<evidence type="ECO:0000256" key="9">
    <source>
        <dbReference type="ARBA" id="ARBA00023002"/>
    </source>
</evidence>
<evidence type="ECO:0000256" key="1">
    <source>
        <dbReference type="ARBA" id="ARBA00001971"/>
    </source>
</evidence>
<dbReference type="PANTHER" id="PTHR24305">
    <property type="entry name" value="CYTOCHROME P450"/>
    <property type="match status" value="1"/>
</dbReference>
<evidence type="ECO:0008006" key="16">
    <source>
        <dbReference type="Google" id="ProtNLM"/>
    </source>
</evidence>
<dbReference type="PRINTS" id="PR00463">
    <property type="entry name" value="EP450I"/>
</dbReference>
<keyword evidence="12" id="KW-0472">Membrane</keyword>
<feature type="binding site" description="axial binding residue" evidence="13">
    <location>
        <position position="522"/>
    </location>
    <ligand>
        <name>heme</name>
        <dbReference type="ChEBI" id="CHEBI:30413"/>
    </ligand>
    <ligandPart>
        <name>Fe</name>
        <dbReference type="ChEBI" id="CHEBI:18248"/>
    </ligandPart>
</feature>
<evidence type="ECO:0000256" key="2">
    <source>
        <dbReference type="ARBA" id="ARBA00004370"/>
    </source>
</evidence>
<keyword evidence="7 13" id="KW-0479">Metal-binding</keyword>
<keyword evidence="15" id="KW-1185">Reference proteome</keyword>
<name>A0A409Y5Y6_9AGAR</name>
<evidence type="ECO:0000313" key="14">
    <source>
        <dbReference type="EMBL" id="PPQ98445.1"/>
    </source>
</evidence>
<evidence type="ECO:0000256" key="7">
    <source>
        <dbReference type="ARBA" id="ARBA00022723"/>
    </source>
</evidence>